<name>A0A1D7Y359_9ACTN</name>
<dbReference type="Proteomes" id="UP000094960">
    <property type="component" value="Chromosome"/>
</dbReference>
<accession>A0A1D7Y359</accession>
<dbReference type="KEGG" id="spun:BFF78_01965"/>
<dbReference type="AlphaFoldDB" id="A0A1D7Y359"/>
<organism evidence="1 2">
    <name type="scientific">Streptomyces fodineus</name>
    <dbReference type="NCBI Taxonomy" id="1904616"/>
    <lineage>
        <taxon>Bacteria</taxon>
        <taxon>Bacillati</taxon>
        <taxon>Actinomycetota</taxon>
        <taxon>Actinomycetes</taxon>
        <taxon>Kitasatosporales</taxon>
        <taxon>Streptomycetaceae</taxon>
        <taxon>Streptomyces</taxon>
    </lineage>
</organism>
<evidence type="ECO:0000313" key="2">
    <source>
        <dbReference type="Proteomes" id="UP000094960"/>
    </source>
</evidence>
<proteinExistence type="predicted"/>
<dbReference type="EMBL" id="CP017248">
    <property type="protein sequence ID" value="AOR30008.1"/>
    <property type="molecule type" value="Genomic_DNA"/>
</dbReference>
<gene>
    <name evidence="1" type="ORF">BFF78_01965</name>
</gene>
<reference evidence="2" key="1">
    <citation type="submission" date="2016-09" db="EMBL/GenBank/DDBJ databases">
        <title>Streptomyces puniciscabiei strain:TW1S1 Genome sequencing and assembly.</title>
        <authorList>
            <person name="Kim M.-K."/>
            <person name="Kim S.B."/>
        </authorList>
    </citation>
    <scope>NUCLEOTIDE SEQUENCE [LARGE SCALE GENOMIC DNA]</scope>
    <source>
        <strain evidence="2">TW1S1</strain>
    </source>
</reference>
<evidence type="ECO:0000313" key="1">
    <source>
        <dbReference type="EMBL" id="AOR30008.1"/>
    </source>
</evidence>
<keyword evidence="2" id="KW-1185">Reference proteome</keyword>
<sequence>MPYSACPHLPAGTPWGAAVLPQLQSAGLMTAEQRNAGIGSVSPAVSVPEVRHAVRRFFARHLAAR</sequence>
<protein>
    <submittedName>
        <fullName evidence="1">Uncharacterized protein</fullName>
    </submittedName>
</protein>